<organism evidence="1 2">
    <name type="scientific">Brunnivagina elsteri CCALA 953</name>
    <dbReference type="NCBI Taxonomy" id="987040"/>
    <lineage>
        <taxon>Bacteria</taxon>
        <taxon>Bacillati</taxon>
        <taxon>Cyanobacteriota</taxon>
        <taxon>Cyanophyceae</taxon>
        <taxon>Nostocales</taxon>
        <taxon>Calotrichaceae</taxon>
        <taxon>Brunnivagina</taxon>
    </lineage>
</organism>
<keyword evidence="2" id="KW-1185">Reference proteome</keyword>
<sequence length="133" mass="15502">MDDNLNFQSGQILFLECDTSLESRSCGNIKDIRDRSRLYAELIQVVVSRQLCWVRPLLLVDFTQEIPLVNDLRGANDILWSVDSFRPALDTDTIEFLSQVIFKEPKPELLGVAKQQLNQFIQQLWQYSQNKIR</sequence>
<gene>
    <name evidence="1" type="ORF">CK510_03005</name>
</gene>
<comment type="caution">
    <text evidence="1">The sequence shown here is derived from an EMBL/GenBank/DDBJ whole genome shotgun (WGS) entry which is preliminary data.</text>
</comment>
<evidence type="ECO:0000313" key="2">
    <source>
        <dbReference type="Proteomes" id="UP000218238"/>
    </source>
</evidence>
<accession>A0A2A2TP70</accession>
<dbReference type="Proteomes" id="UP000218238">
    <property type="component" value="Unassembled WGS sequence"/>
</dbReference>
<name>A0A2A2TP70_9CYAN</name>
<evidence type="ECO:0000313" key="1">
    <source>
        <dbReference type="EMBL" id="PAX60207.1"/>
    </source>
</evidence>
<protein>
    <submittedName>
        <fullName evidence="1">Uncharacterized protein</fullName>
    </submittedName>
</protein>
<dbReference type="OrthoDB" id="561517at2"/>
<dbReference type="RefSeq" id="WP_095720282.1">
    <property type="nucleotide sequence ID" value="NZ_NTFS01000018.1"/>
</dbReference>
<reference evidence="1 2" key="1">
    <citation type="submission" date="2017-08" db="EMBL/GenBank/DDBJ databases">
        <title>Draft genome sequence of filamentous cyanobacterium Calothrix elsteri CCALA 953.</title>
        <authorList>
            <person name="Gagunashvili A.N."/>
            <person name="Elster J."/>
            <person name="Andresson O.S."/>
        </authorList>
    </citation>
    <scope>NUCLEOTIDE SEQUENCE [LARGE SCALE GENOMIC DNA]</scope>
    <source>
        <strain evidence="1 2">CCALA 953</strain>
    </source>
</reference>
<dbReference type="AlphaFoldDB" id="A0A2A2TP70"/>
<proteinExistence type="predicted"/>
<dbReference type="EMBL" id="NTFS01000018">
    <property type="protein sequence ID" value="PAX60207.1"/>
    <property type="molecule type" value="Genomic_DNA"/>
</dbReference>